<keyword evidence="2" id="KW-1185">Reference proteome</keyword>
<proteinExistence type="predicted"/>
<gene>
    <name evidence="1" type="ORF">RNB18_31260</name>
</gene>
<accession>A0ABU2VGB7</accession>
<sequence length="81" mass="8561">MLKLICSIAFAVLLLCAYAAVRGALRRRHAPASAPASEEAVLSLLRSGRRVAAVSRAKELTDGDTEAALALVERLETDAGR</sequence>
<dbReference type="RefSeq" id="WP_311717465.1">
    <property type="nucleotide sequence ID" value="NZ_JAVREZ010000012.1"/>
</dbReference>
<name>A0ABU2VGB7_9ACTN</name>
<reference evidence="2" key="1">
    <citation type="submission" date="2023-07" db="EMBL/GenBank/DDBJ databases">
        <title>30 novel species of actinomycetes from the DSMZ collection.</title>
        <authorList>
            <person name="Nouioui I."/>
        </authorList>
    </citation>
    <scope>NUCLEOTIDE SEQUENCE [LARGE SCALE GENOMIC DNA]</scope>
    <source>
        <strain evidence="2">DSM 41640</strain>
    </source>
</reference>
<comment type="caution">
    <text evidence="1">The sequence shown here is derived from an EMBL/GenBank/DDBJ whole genome shotgun (WGS) entry which is preliminary data.</text>
</comment>
<dbReference type="EMBL" id="JAVREZ010000012">
    <property type="protein sequence ID" value="MDT0484613.1"/>
    <property type="molecule type" value="Genomic_DNA"/>
</dbReference>
<dbReference type="Proteomes" id="UP001183824">
    <property type="component" value="Unassembled WGS sequence"/>
</dbReference>
<evidence type="ECO:0000313" key="2">
    <source>
        <dbReference type="Proteomes" id="UP001183824"/>
    </source>
</evidence>
<evidence type="ECO:0000313" key="1">
    <source>
        <dbReference type="EMBL" id="MDT0484613.1"/>
    </source>
</evidence>
<protein>
    <submittedName>
        <fullName evidence="1">Uncharacterized protein</fullName>
    </submittedName>
</protein>
<organism evidence="1 2">
    <name type="scientific">Streptomyces doebereineriae</name>
    <dbReference type="NCBI Taxonomy" id="3075528"/>
    <lineage>
        <taxon>Bacteria</taxon>
        <taxon>Bacillati</taxon>
        <taxon>Actinomycetota</taxon>
        <taxon>Actinomycetes</taxon>
        <taxon>Kitasatosporales</taxon>
        <taxon>Streptomycetaceae</taxon>
        <taxon>Streptomyces</taxon>
    </lineage>
</organism>